<feature type="compositionally biased region" description="Basic and acidic residues" evidence="2">
    <location>
        <begin position="537"/>
        <end position="546"/>
    </location>
</feature>
<keyword evidence="4" id="KW-1185">Reference proteome</keyword>
<feature type="compositionally biased region" description="Low complexity" evidence="2">
    <location>
        <begin position="147"/>
        <end position="157"/>
    </location>
</feature>
<dbReference type="AlphaFoldDB" id="A0AAU9IMS4"/>
<feature type="coiled-coil region" evidence="1">
    <location>
        <begin position="289"/>
        <end position="390"/>
    </location>
</feature>
<proteinExistence type="predicted"/>
<keyword evidence="1" id="KW-0175">Coiled coil</keyword>
<gene>
    <name evidence="3" type="ORF">BSTOLATCC_MIC17512</name>
</gene>
<organism evidence="3 4">
    <name type="scientific">Blepharisma stoltei</name>
    <dbReference type="NCBI Taxonomy" id="1481888"/>
    <lineage>
        <taxon>Eukaryota</taxon>
        <taxon>Sar</taxon>
        <taxon>Alveolata</taxon>
        <taxon>Ciliophora</taxon>
        <taxon>Postciliodesmatophora</taxon>
        <taxon>Heterotrichea</taxon>
        <taxon>Heterotrichida</taxon>
        <taxon>Blepharismidae</taxon>
        <taxon>Blepharisma</taxon>
    </lineage>
</organism>
<reference evidence="3" key="1">
    <citation type="submission" date="2021-09" db="EMBL/GenBank/DDBJ databases">
        <authorList>
            <consortium name="AG Swart"/>
            <person name="Singh M."/>
            <person name="Singh A."/>
            <person name="Seah K."/>
            <person name="Emmerich C."/>
        </authorList>
    </citation>
    <scope>NUCLEOTIDE SEQUENCE</scope>
    <source>
        <strain evidence="3">ATCC30299</strain>
    </source>
</reference>
<feature type="region of interest" description="Disordered" evidence="2">
    <location>
        <begin position="512"/>
        <end position="591"/>
    </location>
</feature>
<evidence type="ECO:0000313" key="4">
    <source>
        <dbReference type="Proteomes" id="UP001162131"/>
    </source>
</evidence>
<evidence type="ECO:0000256" key="2">
    <source>
        <dbReference type="SAM" id="MobiDB-lite"/>
    </source>
</evidence>
<comment type="caution">
    <text evidence="3">The sequence shown here is derived from an EMBL/GenBank/DDBJ whole genome shotgun (WGS) entry which is preliminary data.</text>
</comment>
<sequence>MSNVLEFQLLKAEGPWNTETLGCYISVENRLLDVITPINLGNENIVDLPVTGTVRLSIKEMSNDDSCYGSVSFSVEKVPYNTTIWLPIFTNKSEDFLSEVPESTKSPRLLISVDSVIKENLESTMPRISLCDKNASYDEYNEDLDASITSSSKSPESPIHDTFSIDPDTSVTENSDKLRVLYKKQIALTQELTHQLNLCQTQLKFEQDRRESQDSRIIKISQEFEEAMETSQTRENSLLKLLEQKDIEITEAMNEITRLQGATRSLEGEKKQLSDFSTRIQAEITTAKLSELKKELLMTKENLVESERRRKELQNMLESIGNEWNKNCDKENESYKELQGKNKELEAKIENLEKISKEKDEKMRSFEKNGEEKEKEIEELKVGKEKLEEHVKYLTMKLVAADGEKQALASGLLESQNELQKLQSSFLHSLVQDTLRRHKFRGTLTKIQNNLYSINGKDFYLQAHNNQVVVKIGVNLIALEDFLQLSNPVDYPISLDNEDSFNSHHLMTFFSPPSSDVNTPRAVYDRKTSISTSDSIKQNKENDQKSHVKISPLSRFFKPTISSQSKIRTSLEKSPLAQRNSKSAERKRPFK</sequence>
<evidence type="ECO:0000256" key="1">
    <source>
        <dbReference type="SAM" id="Coils"/>
    </source>
</evidence>
<accession>A0AAU9IMS4</accession>
<evidence type="ECO:0000313" key="3">
    <source>
        <dbReference type="EMBL" id="CAG9316880.1"/>
    </source>
</evidence>
<dbReference type="Proteomes" id="UP001162131">
    <property type="component" value="Unassembled WGS sequence"/>
</dbReference>
<name>A0AAU9IMS4_9CILI</name>
<feature type="compositionally biased region" description="Basic and acidic residues" evidence="2">
    <location>
        <begin position="582"/>
        <end position="591"/>
    </location>
</feature>
<dbReference type="EMBL" id="CAJZBQ010000017">
    <property type="protein sequence ID" value="CAG9316880.1"/>
    <property type="molecule type" value="Genomic_DNA"/>
</dbReference>
<feature type="region of interest" description="Disordered" evidence="2">
    <location>
        <begin position="147"/>
        <end position="170"/>
    </location>
</feature>
<protein>
    <submittedName>
        <fullName evidence="3">Uncharacterized protein</fullName>
    </submittedName>
</protein>